<evidence type="ECO:0000256" key="1">
    <source>
        <dbReference type="SAM" id="SignalP"/>
    </source>
</evidence>
<comment type="caution">
    <text evidence="2">The sequence shown here is derived from an EMBL/GenBank/DDBJ whole genome shotgun (WGS) entry which is preliminary data.</text>
</comment>
<dbReference type="OrthoDB" id="8901262at2"/>
<evidence type="ECO:0000313" key="2">
    <source>
        <dbReference type="EMBL" id="TCS97352.1"/>
    </source>
</evidence>
<dbReference type="SUPFAM" id="SSF52266">
    <property type="entry name" value="SGNH hydrolase"/>
    <property type="match status" value="1"/>
</dbReference>
<evidence type="ECO:0000313" key="3">
    <source>
        <dbReference type="Proteomes" id="UP000294599"/>
    </source>
</evidence>
<name>A0A4S3KVC4_9GAMM</name>
<protein>
    <recommendedName>
        <fullName evidence="4">GDSL-like lipase/acylhydrolase family protein</fullName>
    </recommendedName>
</protein>
<dbReference type="Gene3D" id="3.40.50.1110">
    <property type="entry name" value="SGNH hydrolase"/>
    <property type="match status" value="1"/>
</dbReference>
<keyword evidence="3" id="KW-1185">Reference proteome</keyword>
<dbReference type="Proteomes" id="UP000294599">
    <property type="component" value="Unassembled WGS sequence"/>
</dbReference>
<sequence length="121" mass="12630">MRIARSLAWSLALCALPAWAQTVPKVLLVGDSWAAQQWEDGVHALVFAAHDAERFGVVGATTTESGSTAAEWAAPSGLALISQALDANPSIDTVQLTIGGNDFLDAWSVSMSPPDAAALRQ</sequence>
<feature type="chain" id="PRO_5030100281" description="GDSL-like lipase/acylhydrolase family protein" evidence="1">
    <location>
        <begin position="21"/>
        <end position="121"/>
    </location>
</feature>
<dbReference type="RefSeq" id="WP_123521133.1">
    <property type="nucleotide sequence ID" value="NZ_JBHLWF010000085.1"/>
</dbReference>
<organism evidence="2 3">
    <name type="scientific">Pseudofulvimonas gallinarii</name>
    <dbReference type="NCBI Taxonomy" id="634155"/>
    <lineage>
        <taxon>Bacteria</taxon>
        <taxon>Pseudomonadati</taxon>
        <taxon>Pseudomonadota</taxon>
        <taxon>Gammaproteobacteria</taxon>
        <taxon>Lysobacterales</taxon>
        <taxon>Rhodanobacteraceae</taxon>
        <taxon>Pseudofulvimonas</taxon>
    </lineage>
</organism>
<feature type="signal peptide" evidence="1">
    <location>
        <begin position="1"/>
        <end position="20"/>
    </location>
</feature>
<reference evidence="2 3" key="1">
    <citation type="submission" date="2019-03" db="EMBL/GenBank/DDBJ databases">
        <title>Genomic Encyclopedia of Type Strains, Phase IV (KMG-IV): sequencing the most valuable type-strain genomes for metagenomic binning, comparative biology and taxonomic classification.</title>
        <authorList>
            <person name="Goeker M."/>
        </authorList>
    </citation>
    <scope>NUCLEOTIDE SEQUENCE [LARGE SCALE GENOMIC DNA]</scope>
    <source>
        <strain evidence="2 3">DSM 21944</strain>
    </source>
</reference>
<keyword evidence="1" id="KW-0732">Signal</keyword>
<proteinExistence type="predicted"/>
<dbReference type="AlphaFoldDB" id="A0A4S3KVC4"/>
<dbReference type="EMBL" id="SMAF01000013">
    <property type="protein sequence ID" value="TCS97352.1"/>
    <property type="molecule type" value="Genomic_DNA"/>
</dbReference>
<accession>A0A4S3KVC4</accession>
<gene>
    <name evidence="2" type="ORF">EDC25_11325</name>
</gene>
<dbReference type="InterPro" id="IPR036514">
    <property type="entry name" value="SGNH_hydro_sf"/>
</dbReference>
<evidence type="ECO:0008006" key="4">
    <source>
        <dbReference type="Google" id="ProtNLM"/>
    </source>
</evidence>
<dbReference type="GO" id="GO:0016788">
    <property type="term" value="F:hydrolase activity, acting on ester bonds"/>
    <property type="evidence" value="ECO:0007669"/>
    <property type="project" value="UniProtKB-ARBA"/>
</dbReference>